<evidence type="ECO:0000259" key="2">
    <source>
        <dbReference type="PROSITE" id="PS50110"/>
    </source>
</evidence>
<dbReference type="SUPFAM" id="SSF52172">
    <property type="entry name" value="CheY-like"/>
    <property type="match status" value="1"/>
</dbReference>
<protein>
    <submittedName>
        <fullName evidence="3">Two-component system response regulator</fullName>
    </submittedName>
</protein>
<dbReference type="GO" id="GO:0000160">
    <property type="term" value="P:phosphorelay signal transduction system"/>
    <property type="evidence" value="ECO:0007669"/>
    <property type="project" value="InterPro"/>
</dbReference>
<evidence type="ECO:0000256" key="1">
    <source>
        <dbReference type="PROSITE-ProRule" id="PRU00169"/>
    </source>
</evidence>
<evidence type="ECO:0000313" key="3">
    <source>
        <dbReference type="EMBL" id="PYE53817.1"/>
    </source>
</evidence>
<dbReference type="PANTHER" id="PTHR44520">
    <property type="entry name" value="RESPONSE REGULATOR RCP1-RELATED"/>
    <property type="match status" value="1"/>
</dbReference>
<dbReference type="AlphaFoldDB" id="A0A318SID2"/>
<dbReference type="PROSITE" id="PS50110">
    <property type="entry name" value="RESPONSE_REGULATORY"/>
    <property type="match status" value="1"/>
</dbReference>
<gene>
    <name evidence="3" type="ORF">DES52_10775</name>
</gene>
<dbReference type="OrthoDB" id="7631574at2"/>
<feature type="modified residue" description="4-aspartylphosphate" evidence="1">
    <location>
        <position position="58"/>
    </location>
</feature>
<dbReference type="Proteomes" id="UP000248326">
    <property type="component" value="Unassembled WGS sequence"/>
</dbReference>
<keyword evidence="4" id="KW-1185">Reference proteome</keyword>
<dbReference type="Pfam" id="PF00072">
    <property type="entry name" value="Response_reg"/>
    <property type="match status" value="1"/>
</dbReference>
<organism evidence="3 4">
    <name type="scientific">Deinococcus yavapaiensis KR-236</name>
    <dbReference type="NCBI Taxonomy" id="694435"/>
    <lineage>
        <taxon>Bacteria</taxon>
        <taxon>Thermotogati</taxon>
        <taxon>Deinococcota</taxon>
        <taxon>Deinococci</taxon>
        <taxon>Deinococcales</taxon>
        <taxon>Deinococcaceae</taxon>
        <taxon>Deinococcus</taxon>
    </lineage>
</organism>
<dbReference type="EMBL" id="QJSX01000007">
    <property type="protein sequence ID" value="PYE53817.1"/>
    <property type="molecule type" value="Genomic_DNA"/>
</dbReference>
<feature type="domain" description="Response regulatory" evidence="2">
    <location>
        <begin position="7"/>
        <end position="125"/>
    </location>
</feature>
<proteinExistence type="predicted"/>
<accession>A0A318SID2</accession>
<name>A0A318SID2_9DEIO</name>
<comment type="caution">
    <text evidence="3">The sequence shown here is derived from an EMBL/GenBank/DDBJ whole genome shotgun (WGS) entry which is preliminary data.</text>
</comment>
<dbReference type="RefSeq" id="WP_110886726.1">
    <property type="nucleotide sequence ID" value="NZ_QJSX01000007.1"/>
</dbReference>
<dbReference type="InterPro" id="IPR001789">
    <property type="entry name" value="Sig_transdc_resp-reg_receiver"/>
</dbReference>
<reference evidence="3 4" key="1">
    <citation type="submission" date="2018-06" db="EMBL/GenBank/DDBJ databases">
        <title>Genomic Encyclopedia of Type Strains, Phase IV (KMG-IV): sequencing the most valuable type-strain genomes for metagenomic binning, comparative biology and taxonomic classification.</title>
        <authorList>
            <person name="Goeker M."/>
        </authorList>
    </citation>
    <scope>NUCLEOTIDE SEQUENCE [LARGE SCALE GENOMIC DNA]</scope>
    <source>
        <strain evidence="3 4">DSM 18048</strain>
    </source>
</reference>
<sequence>MSTRSLPVLLAEDNEGYSYLTRRLLERINPAFDVQVARDGQEALSAVREHPPRLMLLDLVMPSLSGLELLRHLKSDPSTSAMPIIVLTGHDDDHNVRGAYQQYANAVLIKPDTPERLQAALSALNAFWFHHVLFAPDRPPSSELS</sequence>
<keyword evidence="1" id="KW-0597">Phosphoprotein</keyword>
<evidence type="ECO:0000313" key="4">
    <source>
        <dbReference type="Proteomes" id="UP000248326"/>
    </source>
</evidence>
<dbReference type="InterPro" id="IPR052893">
    <property type="entry name" value="TCS_response_regulator"/>
</dbReference>
<dbReference type="SMART" id="SM00448">
    <property type="entry name" value="REC"/>
    <property type="match status" value="1"/>
</dbReference>
<dbReference type="Gene3D" id="3.40.50.2300">
    <property type="match status" value="1"/>
</dbReference>
<dbReference type="InterPro" id="IPR011006">
    <property type="entry name" value="CheY-like_superfamily"/>
</dbReference>